<dbReference type="AlphaFoldDB" id="A0AAW2GN33"/>
<keyword evidence="2" id="KW-1185">Reference proteome</keyword>
<sequence length="86" mass="10779">MRRVCIPELVPFLSRDDSPRELYFLPILNYTFGYTKKKKYFFYDWQLFVNKIKLLAKFIKKKKKKKKKIRRLPIFIRTKREIIKIY</sequence>
<evidence type="ECO:0000313" key="1">
    <source>
        <dbReference type="EMBL" id="KAL0128160.1"/>
    </source>
</evidence>
<gene>
    <name evidence="1" type="ORF">PUN28_003425</name>
</gene>
<evidence type="ECO:0000313" key="2">
    <source>
        <dbReference type="Proteomes" id="UP001430953"/>
    </source>
</evidence>
<organism evidence="1 2">
    <name type="scientific">Cardiocondyla obscurior</name>
    <dbReference type="NCBI Taxonomy" id="286306"/>
    <lineage>
        <taxon>Eukaryota</taxon>
        <taxon>Metazoa</taxon>
        <taxon>Ecdysozoa</taxon>
        <taxon>Arthropoda</taxon>
        <taxon>Hexapoda</taxon>
        <taxon>Insecta</taxon>
        <taxon>Pterygota</taxon>
        <taxon>Neoptera</taxon>
        <taxon>Endopterygota</taxon>
        <taxon>Hymenoptera</taxon>
        <taxon>Apocrita</taxon>
        <taxon>Aculeata</taxon>
        <taxon>Formicoidea</taxon>
        <taxon>Formicidae</taxon>
        <taxon>Myrmicinae</taxon>
        <taxon>Cardiocondyla</taxon>
    </lineage>
</organism>
<dbReference type="EMBL" id="JADYXP020000003">
    <property type="protein sequence ID" value="KAL0128160.1"/>
    <property type="molecule type" value="Genomic_DNA"/>
</dbReference>
<accession>A0AAW2GN33</accession>
<proteinExistence type="predicted"/>
<comment type="caution">
    <text evidence="1">The sequence shown here is derived from an EMBL/GenBank/DDBJ whole genome shotgun (WGS) entry which is preliminary data.</text>
</comment>
<protein>
    <submittedName>
        <fullName evidence="1">Uncharacterized protein</fullName>
    </submittedName>
</protein>
<name>A0AAW2GN33_9HYME</name>
<reference evidence="1 2" key="1">
    <citation type="submission" date="2023-03" db="EMBL/GenBank/DDBJ databases">
        <title>High recombination rates correlate with genetic variation in Cardiocondyla obscurior ants.</title>
        <authorList>
            <person name="Errbii M."/>
        </authorList>
    </citation>
    <scope>NUCLEOTIDE SEQUENCE [LARGE SCALE GENOMIC DNA]</scope>
    <source>
        <strain evidence="1">Alpha-2009</strain>
        <tissue evidence="1">Whole body</tissue>
    </source>
</reference>
<dbReference type="Proteomes" id="UP001430953">
    <property type="component" value="Unassembled WGS sequence"/>
</dbReference>